<sequence>MPAPALLPSVATHDAPAVTPRTGNPPKCPPRLPAHIDGPTMGRKRRSTPGGPTATFGTTWASPVDASASP</sequence>
<dbReference type="AlphaFoldDB" id="A0A0D2NX53"/>
<name>A0A0D2NX53_HYPSF</name>
<gene>
    <name evidence="2" type="ORF">HYPSUDRAFT_209839</name>
</gene>
<accession>A0A0D2NX53</accession>
<protein>
    <submittedName>
        <fullName evidence="2">Uncharacterized protein</fullName>
    </submittedName>
</protein>
<feature type="region of interest" description="Disordered" evidence="1">
    <location>
        <begin position="1"/>
        <end position="70"/>
    </location>
</feature>
<keyword evidence="3" id="KW-1185">Reference proteome</keyword>
<reference evidence="3" key="1">
    <citation type="submission" date="2014-04" db="EMBL/GenBank/DDBJ databases">
        <title>Evolutionary Origins and Diversification of the Mycorrhizal Mutualists.</title>
        <authorList>
            <consortium name="DOE Joint Genome Institute"/>
            <consortium name="Mycorrhizal Genomics Consortium"/>
            <person name="Kohler A."/>
            <person name="Kuo A."/>
            <person name="Nagy L.G."/>
            <person name="Floudas D."/>
            <person name="Copeland A."/>
            <person name="Barry K.W."/>
            <person name="Cichocki N."/>
            <person name="Veneault-Fourrey C."/>
            <person name="LaButti K."/>
            <person name="Lindquist E.A."/>
            <person name="Lipzen A."/>
            <person name="Lundell T."/>
            <person name="Morin E."/>
            <person name="Murat C."/>
            <person name="Riley R."/>
            <person name="Ohm R."/>
            <person name="Sun H."/>
            <person name="Tunlid A."/>
            <person name="Henrissat B."/>
            <person name="Grigoriev I.V."/>
            <person name="Hibbett D.S."/>
            <person name="Martin F."/>
        </authorList>
    </citation>
    <scope>NUCLEOTIDE SEQUENCE [LARGE SCALE GENOMIC DNA]</scope>
    <source>
        <strain evidence="3">FD-334 SS-4</strain>
    </source>
</reference>
<dbReference type="EMBL" id="KN817790">
    <property type="protein sequence ID" value="KJA13085.1"/>
    <property type="molecule type" value="Genomic_DNA"/>
</dbReference>
<organism evidence="2 3">
    <name type="scientific">Hypholoma sublateritium (strain FD-334 SS-4)</name>
    <dbReference type="NCBI Taxonomy" id="945553"/>
    <lineage>
        <taxon>Eukaryota</taxon>
        <taxon>Fungi</taxon>
        <taxon>Dikarya</taxon>
        <taxon>Basidiomycota</taxon>
        <taxon>Agaricomycotina</taxon>
        <taxon>Agaricomycetes</taxon>
        <taxon>Agaricomycetidae</taxon>
        <taxon>Agaricales</taxon>
        <taxon>Agaricineae</taxon>
        <taxon>Strophariaceae</taxon>
        <taxon>Hypholoma</taxon>
    </lineage>
</organism>
<evidence type="ECO:0000313" key="3">
    <source>
        <dbReference type="Proteomes" id="UP000054270"/>
    </source>
</evidence>
<evidence type="ECO:0000256" key="1">
    <source>
        <dbReference type="SAM" id="MobiDB-lite"/>
    </source>
</evidence>
<proteinExistence type="predicted"/>
<dbReference type="Proteomes" id="UP000054270">
    <property type="component" value="Unassembled WGS sequence"/>
</dbReference>
<feature type="compositionally biased region" description="Low complexity" evidence="1">
    <location>
        <begin position="48"/>
        <end position="59"/>
    </location>
</feature>
<evidence type="ECO:0000313" key="2">
    <source>
        <dbReference type="EMBL" id="KJA13085.1"/>
    </source>
</evidence>